<dbReference type="Proteomes" id="UP000794436">
    <property type="component" value="Unassembled WGS sequence"/>
</dbReference>
<keyword evidence="6" id="KW-1185">Reference proteome</keyword>
<dbReference type="Pfam" id="PF01648">
    <property type="entry name" value="ACPS"/>
    <property type="match status" value="1"/>
</dbReference>
<dbReference type="SUPFAM" id="SSF56214">
    <property type="entry name" value="4'-phosphopantetheinyl transferase"/>
    <property type="match status" value="2"/>
</dbReference>
<evidence type="ECO:0000259" key="4">
    <source>
        <dbReference type="Pfam" id="PF22624"/>
    </source>
</evidence>
<sequence>MMRGYYVDVGAWAPSSTVWTQAVDTLSDQEQQQIQRFVFTKDQRLALASRLLQRHLIHTTFEVPWKEIAIERTLEGKPYWRRHDTTDRPCWNYNVSHHGTVVAIAAHPTQLVGVDVMQLSERPRGKRNEPNEFFRAFQDYFTPLEWEYIRRSSEPRQQFESFYRLWSLKESYIKAVGIGLGFELLRAEFAPVVSETTDVWHMRLDGVRATQWQFESHDVETAAEDPHVISVALGPIAEMWKPELSSVLPHVPTSALASQSQSWSSEEQQVAWEAITLEQLIAQSTR</sequence>
<dbReference type="Pfam" id="PF22624">
    <property type="entry name" value="AASDHPPT_N"/>
    <property type="match status" value="1"/>
</dbReference>
<dbReference type="InterPro" id="IPR055066">
    <property type="entry name" value="AASDHPPT_N"/>
</dbReference>
<dbReference type="OrthoDB" id="26719at2759"/>
<dbReference type="InterPro" id="IPR008278">
    <property type="entry name" value="4-PPantetheinyl_Trfase_dom"/>
</dbReference>
<dbReference type="GO" id="GO:0005829">
    <property type="term" value="C:cytosol"/>
    <property type="evidence" value="ECO:0007669"/>
    <property type="project" value="TreeGrafter"/>
</dbReference>
<name>A0A8K1CTJ2_PYTOL</name>
<gene>
    <name evidence="5" type="ORF">Poli38472_001823</name>
</gene>
<dbReference type="GO" id="GO:0019878">
    <property type="term" value="P:lysine biosynthetic process via aminoadipic acid"/>
    <property type="evidence" value="ECO:0007669"/>
    <property type="project" value="TreeGrafter"/>
</dbReference>
<evidence type="ECO:0000259" key="3">
    <source>
        <dbReference type="Pfam" id="PF01648"/>
    </source>
</evidence>
<evidence type="ECO:0000256" key="2">
    <source>
        <dbReference type="ARBA" id="ARBA00022679"/>
    </source>
</evidence>
<dbReference type="GO" id="GO:0000287">
    <property type="term" value="F:magnesium ion binding"/>
    <property type="evidence" value="ECO:0007669"/>
    <property type="project" value="InterPro"/>
</dbReference>
<protein>
    <recommendedName>
        <fullName evidence="1">holo-[acyl-carrier-protein] synthase</fullName>
        <ecNumber evidence="1">2.7.8.7</ecNumber>
    </recommendedName>
</protein>
<dbReference type="EC" id="2.7.8.7" evidence="1"/>
<accession>A0A8K1CTJ2</accession>
<comment type="caution">
    <text evidence="5">The sequence shown here is derived from an EMBL/GenBank/DDBJ whole genome shotgun (WGS) entry which is preliminary data.</text>
</comment>
<reference evidence="5" key="1">
    <citation type="submission" date="2019-03" db="EMBL/GenBank/DDBJ databases">
        <title>Long read genome sequence of the mycoparasitic Pythium oligandrum ATCC 38472 isolated from sugarbeet rhizosphere.</title>
        <authorList>
            <person name="Gaulin E."/>
        </authorList>
    </citation>
    <scope>NUCLEOTIDE SEQUENCE</scope>
    <source>
        <strain evidence="5">ATCC 38472_TT</strain>
    </source>
</reference>
<dbReference type="InterPro" id="IPR037143">
    <property type="entry name" value="4-PPantetheinyl_Trfase_dom_sf"/>
</dbReference>
<dbReference type="PANTHER" id="PTHR12215">
    <property type="entry name" value="PHOSPHOPANTETHEINE TRANSFERASE"/>
    <property type="match status" value="1"/>
</dbReference>
<dbReference type="EMBL" id="SPLM01000001">
    <property type="protein sequence ID" value="TMW69667.1"/>
    <property type="molecule type" value="Genomic_DNA"/>
</dbReference>
<dbReference type="AlphaFoldDB" id="A0A8K1CTJ2"/>
<dbReference type="InterPro" id="IPR050559">
    <property type="entry name" value="P-Pant_transferase_sf"/>
</dbReference>
<evidence type="ECO:0000313" key="5">
    <source>
        <dbReference type="EMBL" id="TMW69667.1"/>
    </source>
</evidence>
<evidence type="ECO:0000256" key="1">
    <source>
        <dbReference type="ARBA" id="ARBA00013172"/>
    </source>
</evidence>
<dbReference type="PANTHER" id="PTHR12215:SF10">
    <property type="entry name" value="L-AMINOADIPATE-SEMIALDEHYDE DEHYDROGENASE-PHOSPHOPANTETHEINYL TRANSFERASE"/>
    <property type="match status" value="1"/>
</dbReference>
<dbReference type="Gene3D" id="3.90.470.20">
    <property type="entry name" value="4'-phosphopantetheinyl transferase domain"/>
    <property type="match status" value="2"/>
</dbReference>
<proteinExistence type="predicted"/>
<dbReference type="GO" id="GO:0008897">
    <property type="term" value="F:holo-[acyl-carrier-protein] synthase activity"/>
    <property type="evidence" value="ECO:0007669"/>
    <property type="project" value="UniProtKB-EC"/>
</dbReference>
<feature type="domain" description="4'-phosphopantetheinyl transferase" evidence="3">
    <location>
        <begin position="112"/>
        <end position="231"/>
    </location>
</feature>
<feature type="domain" description="4'-phosphopantetheinyl transferase N-terminal" evidence="4">
    <location>
        <begin position="11"/>
        <end position="108"/>
    </location>
</feature>
<keyword evidence="2" id="KW-0808">Transferase</keyword>
<organism evidence="5 6">
    <name type="scientific">Pythium oligandrum</name>
    <name type="common">Mycoparasitic fungus</name>
    <dbReference type="NCBI Taxonomy" id="41045"/>
    <lineage>
        <taxon>Eukaryota</taxon>
        <taxon>Sar</taxon>
        <taxon>Stramenopiles</taxon>
        <taxon>Oomycota</taxon>
        <taxon>Peronosporomycetes</taxon>
        <taxon>Pythiales</taxon>
        <taxon>Pythiaceae</taxon>
        <taxon>Pythium</taxon>
    </lineage>
</organism>
<evidence type="ECO:0000313" key="6">
    <source>
        <dbReference type="Proteomes" id="UP000794436"/>
    </source>
</evidence>
<dbReference type="FunFam" id="3.90.470.20:FF:000003">
    <property type="entry name" value="L-aminoadipate-semialdehyde dehydrogenase-phosphopantetheinyl transferase"/>
    <property type="match status" value="1"/>
</dbReference>